<keyword evidence="5 7" id="KW-0520">NAD</keyword>
<dbReference type="GO" id="GO:0050570">
    <property type="term" value="F:4-hydroxythreonine-4-phosphate dehydrogenase activity"/>
    <property type="evidence" value="ECO:0007669"/>
    <property type="project" value="UniProtKB-UniRule"/>
</dbReference>
<comment type="similarity">
    <text evidence="7">Belongs to the PdxA family.</text>
</comment>
<feature type="binding site" evidence="7">
    <location>
        <position position="302"/>
    </location>
    <ligand>
        <name>substrate</name>
    </ligand>
</feature>
<dbReference type="InterPro" id="IPR037510">
    <property type="entry name" value="PdxA"/>
</dbReference>
<dbReference type="HAMAP" id="MF_00536">
    <property type="entry name" value="PdxA"/>
    <property type="match status" value="1"/>
</dbReference>
<dbReference type="AlphaFoldDB" id="A0A917Q6E5"/>
<dbReference type="EMBL" id="BMMF01000004">
    <property type="protein sequence ID" value="GGK31683.1"/>
    <property type="molecule type" value="Genomic_DNA"/>
</dbReference>
<dbReference type="Gene3D" id="3.40.718.10">
    <property type="entry name" value="Isopropylmalate Dehydrogenase"/>
    <property type="match status" value="1"/>
</dbReference>
<comment type="pathway">
    <text evidence="7">Cofactor biosynthesis; pyridoxine 5'-phosphate biosynthesis; pyridoxine 5'-phosphate from D-erythrose 4-phosphate: step 4/5.</text>
</comment>
<dbReference type="GO" id="GO:0051287">
    <property type="term" value="F:NAD binding"/>
    <property type="evidence" value="ECO:0007669"/>
    <property type="project" value="InterPro"/>
</dbReference>
<dbReference type="GO" id="GO:0008270">
    <property type="term" value="F:zinc ion binding"/>
    <property type="evidence" value="ECO:0007669"/>
    <property type="project" value="UniProtKB-UniRule"/>
</dbReference>
<dbReference type="EC" id="1.1.1.262" evidence="7"/>
<dbReference type="GO" id="GO:0042823">
    <property type="term" value="P:pyridoxal phosphate biosynthetic process"/>
    <property type="evidence" value="ECO:0007669"/>
    <property type="project" value="UniProtKB-UniRule"/>
</dbReference>
<dbReference type="Pfam" id="PF04166">
    <property type="entry name" value="PdxA"/>
    <property type="match status" value="1"/>
</dbReference>
<comment type="caution">
    <text evidence="8">The sequence shown here is derived from an EMBL/GenBank/DDBJ whole genome shotgun (WGS) entry which is preliminary data.</text>
</comment>
<evidence type="ECO:0000256" key="1">
    <source>
        <dbReference type="ARBA" id="ARBA00022490"/>
    </source>
</evidence>
<comment type="subunit">
    <text evidence="7">Homodimer.</text>
</comment>
<comment type="cofactor">
    <cofactor evidence="7">
        <name>Zn(2+)</name>
        <dbReference type="ChEBI" id="CHEBI:29105"/>
    </cofactor>
    <cofactor evidence="7">
        <name>Mg(2+)</name>
        <dbReference type="ChEBI" id="CHEBI:18420"/>
    </cofactor>
    <cofactor evidence="7">
        <name>Co(2+)</name>
        <dbReference type="ChEBI" id="CHEBI:48828"/>
    </cofactor>
    <text evidence="7">Binds 1 divalent metal cation per subunit. Can use ions such as Zn(2+), Mg(2+) or Co(2+).</text>
</comment>
<keyword evidence="7" id="KW-0460">Magnesium</keyword>
<comment type="function">
    <text evidence="7">Catalyzes the NAD(P)-dependent oxidation of 4-(phosphooxy)-L-threonine (HTP) into 2-amino-3-oxo-4-(phosphooxy)butyric acid which spontaneously decarboxylates to form 3-amino-2-oxopropyl phosphate (AHAP).</text>
</comment>
<dbReference type="RefSeq" id="WP_373290562.1">
    <property type="nucleotide sequence ID" value="NZ_BMMF01000004.1"/>
</dbReference>
<keyword evidence="4 7" id="KW-0560">Oxidoreductase</keyword>
<evidence type="ECO:0000313" key="9">
    <source>
        <dbReference type="Proteomes" id="UP000600449"/>
    </source>
</evidence>
<dbReference type="PANTHER" id="PTHR30004">
    <property type="entry name" value="4-HYDROXYTHREONINE-4-PHOSPHATE DEHYDROGENASE"/>
    <property type="match status" value="1"/>
</dbReference>
<dbReference type="GO" id="GO:0008615">
    <property type="term" value="P:pyridoxine biosynthetic process"/>
    <property type="evidence" value="ECO:0007669"/>
    <property type="project" value="UniProtKB-UniRule"/>
</dbReference>
<evidence type="ECO:0000256" key="2">
    <source>
        <dbReference type="ARBA" id="ARBA00022723"/>
    </source>
</evidence>
<dbReference type="GO" id="GO:0005737">
    <property type="term" value="C:cytoplasm"/>
    <property type="evidence" value="ECO:0007669"/>
    <property type="project" value="UniProtKB-SubCell"/>
</dbReference>
<dbReference type="PANTHER" id="PTHR30004:SF6">
    <property type="entry name" value="D-THREONATE 4-PHOSPHATE DEHYDROGENASE"/>
    <property type="match status" value="1"/>
</dbReference>
<evidence type="ECO:0000256" key="6">
    <source>
        <dbReference type="ARBA" id="ARBA00023096"/>
    </source>
</evidence>
<feature type="binding site" evidence="7">
    <location>
        <position position="176"/>
    </location>
    <ligand>
        <name>a divalent metal cation</name>
        <dbReference type="ChEBI" id="CHEBI:60240"/>
        <note>ligand shared between dimeric partners</note>
    </ligand>
</feature>
<keyword evidence="7" id="KW-0170">Cobalt</keyword>
<keyword evidence="1 7" id="KW-0963">Cytoplasm</keyword>
<keyword evidence="7" id="KW-0862">Zinc</keyword>
<feature type="binding site" evidence="7">
    <location>
        <position position="284"/>
    </location>
    <ligand>
        <name>substrate</name>
    </ligand>
</feature>
<protein>
    <recommendedName>
        <fullName evidence="7">4-hydroxythreonine-4-phosphate dehydrogenase</fullName>
        <ecNumber evidence="7">1.1.1.262</ecNumber>
    </recommendedName>
    <alternativeName>
        <fullName evidence="7">4-(phosphohydroxy)-L-threonine dehydrogenase</fullName>
    </alternativeName>
</protein>
<dbReference type="GO" id="GO:0050897">
    <property type="term" value="F:cobalt ion binding"/>
    <property type="evidence" value="ECO:0007669"/>
    <property type="project" value="UniProtKB-UniRule"/>
</dbReference>
<feature type="binding site" evidence="7">
    <location>
        <position position="141"/>
    </location>
    <ligand>
        <name>substrate</name>
    </ligand>
</feature>
<comment type="miscellaneous">
    <text evidence="7">The active site is located at the dimer interface.</text>
</comment>
<evidence type="ECO:0000256" key="7">
    <source>
        <dbReference type="HAMAP-Rule" id="MF_00536"/>
    </source>
</evidence>
<feature type="binding site" evidence="7">
    <location>
        <position position="142"/>
    </location>
    <ligand>
        <name>substrate</name>
    </ligand>
</feature>
<organism evidence="8 9">
    <name type="scientific">Salinarimonas ramus</name>
    <dbReference type="NCBI Taxonomy" id="690164"/>
    <lineage>
        <taxon>Bacteria</taxon>
        <taxon>Pseudomonadati</taxon>
        <taxon>Pseudomonadota</taxon>
        <taxon>Alphaproteobacteria</taxon>
        <taxon>Hyphomicrobiales</taxon>
        <taxon>Salinarimonadaceae</taxon>
        <taxon>Salinarimonas</taxon>
    </lineage>
</organism>
<reference evidence="8 9" key="1">
    <citation type="journal article" date="2014" name="Int. J. Syst. Evol. Microbiol.">
        <title>Complete genome sequence of Corynebacterium casei LMG S-19264T (=DSM 44701T), isolated from a smear-ripened cheese.</title>
        <authorList>
            <consortium name="US DOE Joint Genome Institute (JGI-PGF)"/>
            <person name="Walter F."/>
            <person name="Albersmeier A."/>
            <person name="Kalinowski J."/>
            <person name="Ruckert C."/>
        </authorList>
    </citation>
    <scope>NUCLEOTIDE SEQUENCE [LARGE SCALE GENOMIC DNA]</scope>
    <source>
        <strain evidence="8 9">CGMCC 1.9161</strain>
    </source>
</reference>
<comment type="catalytic activity">
    <reaction evidence="7">
        <text>4-(phosphooxy)-L-threonine + NAD(+) = 3-amino-2-oxopropyl phosphate + CO2 + NADH</text>
        <dbReference type="Rhea" id="RHEA:32275"/>
        <dbReference type="ChEBI" id="CHEBI:16526"/>
        <dbReference type="ChEBI" id="CHEBI:57279"/>
        <dbReference type="ChEBI" id="CHEBI:57540"/>
        <dbReference type="ChEBI" id="CHEBI:57945"/>
        <dbReference type="ChEBI" id="CHEBI:58452"/>
        <dbReference type="EC" id="1.1.1.262"/>
    </reaction>
</comment>
<dbReference type="GO" id="GO:0000287">
    <property type="term" value="F:magnesium ion binding"/>
    <property type="evidence" value="ECO:0007669"/>
    <property type="project" value="UniProtKB-UniRule"/>
</dbReference>
<evidence type="ECO:0000256" key="4">
    <source>
        <dbReference type="ARBA" id="ARBA00023002"/>
    </source>
</evidence>
<feature type="binding site" evidence="7">
    <location>
        <position position="221"/>
    </location>
    <ligand>
        <name>a divalent metal cation</name>
        <dbReference type="ChEBI" id="CHEBI:60240"/>
        <note>ligand shared between dimeric partners</note>
    </ligand>
</feature>
<dbReference type="InterPro" id="IPR005255">
    <property type="entry name" value="PdxA_fam"/>
</dbReference>
<dbReference type="NCBIfam" id="TIGR00557">
    <property type="entry name" value="pdxA"/>
    <property type="match status" value="1"/>
</dbReference>
<feature type="binding site" evidence="7">
    <location>
        <position position="293"/>
    </location>
    <ligand>
        <name>substrate</name>
    </ligand>
</feature>
<keyword evidence="6 7" id="KW-0664">Pyridoxine biosynthesis</keyword>
<keyword evidence="2 7" id="KW-0479">Metal-binding</keyword>
<accession>A0A917Q6E5</accession>
<keyword evidence="3 7" id="KW-0521">NADP</keyword>
<proteinExistence type="inferred from homology"/>
<dbReference type="Proteomes" id="UP000600449">
    <property type="component" value="Unassembled WGS sequence"/>
</dbReference>
<name>A0A917Q6E5_9HYPH</name>
<sequence>MSTMKTRPLALTMGDPAGIGPELALAAWLRRADEDLPPFALLGDVAHAERLAGRLGLAVPVRAIASIEEAPAAFGEVLPVLPLAAGVAAEPGRPDPENAPAILEAIDRAVALAQDGRAGAVVTAPIAKSVLYEAGFAHPGHTEYLAALATPPGGETPLSVMMLWSEGLAVVPVTVHIALADVPHALTRERILATARIVDRDLRARFGIARPRLALAGLNPHAGEAGAMGREEIETIAPAIAALRAEGIDATGPHPADTLFHARARKNYDAALAMYHDQALVPIKTIAFDEAVNVTLGLPFVRTSPDHGTAFDIAGRGIARPDSLIAAIRLAGRLAGAGAGVPT</sequence>
<gene>
    <name evidence="7 8" type="primary">pdxA</name>
    <name evidence="8" type="ORF">GCM10011322_17830</name>
</gene>
<evidence type="ECO:0000256" key="5">
    <source>
        <dbReference type="ARBA" id="ARBA00023027"/>
    </source>
</evidence>
<comment type="subcellular location">
    <subcellularLocation>
        <location evidence="7">Cytoplasm</location>
    </subcellularLocation>
</comment>
<feature type="binding site" evidence="7">
    <location>
        <position position="276"/>
    </location>
    <ligand>
        <name>a divalent metal cation</name>
        <dbReference type="ChEBI" id="CHEBI:60240"/>
        <note>ligand shared between dimeric partners</note>
    </ligand>
</feature>
<keyword evidence="9" id="KW-1185">Reference proteome</keyword>
<dbReference type="NCBIfam" id="NF003699">
    <property type="entry name" value="PRK05312.1"/>
    <property type="match status" value="1"/>
</dbReference>
<evidence type="ECO:0000313" key="8">
    <source>
        <dbReference type="EMBL" id="GGK31683.1"/>
    </source>
</evidence>
<evidence type="ECO:0000256" key="3">
    <source>
        <dbReference type="ARBA" id="ARBA00022857"/>
    </source>
</evidence>
<dbReference type="SUPFAM" id="SSF53659">
    <property type="entry name" value="Isocitrate/Isopropylmalate dehydrogenase-like"/>
    <property type="match status" value="1"/>
</dbReference>